<dbReference type="InterPro" id="IPR043502">
    <property type="entry name" value="DNA/RNA_pol_sf"/>
</dbReference>
<proteinExistence type="predicted"/>
<dbReference type="EMBL" id="SMMG02000001">
    <property type="protein sequence ID" value="KAA3487875.1"/>
    <property type="molecule type" value="Genomic_DNA"/>
</dbReference>
<comment type="caution">
    <text evidence="3">The sequence shown here is derived from an EMBL/GenBank/DDBJ whole genome shotgun (WGS) entry which is preliminary data.</text>
</comment>
<dbReference type="Gene3D" id="3.30.70.270">
    <property type="match status" value="3"/>
</dbReference>
<dbReference type="CDD" id="cd01647">
    <property type="entry name" value="RT_LTR"/>
    <property type="match status" value="1"/>
</dbReference>
<dbReference type="SUPFAM" id="SSF56672">
    <property type="entry name" value="DNA/RNA polymerases"/>
    <property type="match status" value="1"/>
</dbReference>
<dbReference type="Pfam" id="PF08284">
    <property type="entry name" value="RVP_2"/>
    <property type="match status" value="1"/>
</dbReference>
<keyword evidence="3" id="KW-0808">Transferase</keyword>
<dbReference type="Gene3D" id="3.10.10.10">
    <property type="entry name" value="HIV Type 1 Reverse Transcriptase, subunit A, domain 1"/>
    <property type="match status" value="1"/>
</dbReference>
<keyword evidence="1" id="KW-0511">Multifunctional enzyme</keyword>
<dbReference type="AlphaFoldDB" id="A0A5B6X4E5"/>
<feature type="domain" description="Reverse transcriptase/retrotransposon-derived protein RNase H-like" evidence="2">
    <location>
        <begin position="341"/>
        <end position="398"/>
    </location>
</feature>
<sequence length="486" mass="55583">MNLVSSKNLPIESTEFVIKVSDPLDVYFPADMMLLPLDEFDIILGMDWLTLHDAIDEIVRVESNDLVGLSVVIYVLKAQSYVKKCYEAYFAYVIDLEVSEKKVESVPVICEFSVVFPEELSGLPPICEIEFGIDLLPGTTPISMAPYRMAPTELKELKSQLQKLTDRGFARPSYSPWGAPVMFVKKKDGIMRMCIDYRQLNKAITKNKYPLPRIDDLSEIGILPVASKRFRHSENGFQNEHAEHLRIVLQTLREKQLYAKFSKCEFWLREVSFLGHIMSASGIRVDRSKISAILEWKPTKNVSEVRNFLGPAGYYRRLVKGFSMIATPLTRLLQKDVRYEWSHKCQKSFDQLKALLTEAPVLVQPKSSKEFIVYSDAPLNGLGCVLMQEGKVIAYASSEKCQVFSDHKSLKYLMTQRDLNLRQRRWLELLKDYELVIDYHLGKANVVADAYSRKSLFALRAMNVHLDLSDNGSVLAELKAKPLFLQ</sequence>
<dbReference type="InterPro" id="IPR041577">
    <property type="entry name" value="RT_RNaseH_2"/>
</dbReference>
<dbReference type="OrthoDB" id="1411056at2759"/>
<accession>A0A5B6X4E5</accession>
<keyword evidence="3" id="KW-0695">RNA-directed DNA polymerase</keyword>
<evidence type="ECO:0000259" key="2">
    <source>
        <dbReference type="Pfam" id="PF17919"/>
    </source>
</evidence>
<dbReference type="PANTHER" id="PTHR37984">
    <property type="entry name" value="PROTEIN CBG26694"/>
    <property type="match status" value="1"/>
</dbReference>
<gene>
    <name evidence="3" type="ORF">EPI10_031673</name>
</gene>
<evidence type="ECO:0000256" key="1">
    <source>
        <dbReference type="ARBA" id="ARBA00023268"/>
    </source>
</evidence>
<evidence type="ECO:0000313" key="3">
    <source>
        <dbReference type="EMBL" id="KAA3487875.1"/>
    </source>
</evidence>
<organism evidence="3 4">
    <name type="scientific">Gossypium australe</name>
    <dbReference type="NCBI Taxonomy" id="47621"/>
    <lineage>
        <taxon>Eukaryota</taxon>
        <taxon>Viridiplantae</taxon>
        <taxon>Streptophyta</taxon>
        <taxon>Embryophyta</taxon>
        <taxon>Tracheophyta</taxon>
        <taxon>Spermatophyta</taxon>
        <taxon>Magnoliopsida</taxon>
        <taxon>eudicotyledons</taxon>
        <taxon>Gunneridae</taxon>
        <taxon>Pentapetalae</taxon>
        <taxon>rosids</taxon>
        <taxon>malvids</taxon>
        <taxon>Malvales</taxon>
        <taxon>Malvaceae</taxon>
        <taxon>Malvoideae</taxon>
        <taxon>Gossypium</taxon>
    </lineage>
</organism>
<keyword evidence="4" id="KW-1185">Reference proteome</keyword>
<dbReference type="InterPro" id="IPR043128">
    <property type="entry name" value="Rev_trsase/Diguanyl_cyclase"/>
</dbReference>
<keyword evidence="3" id="KW-0548">Nucleotidyltransferase</keyword>
<dbReference type="GO" id="GO:0003964">
    <property type="term" value="F:RNA-directed DNA polymerase activity"/>
    <property type="evidence" value="ECO:0007669"/>
    <property type="project" value="UniProtKB-KW"/>
</dbReference>
<name>A0A5B6X4E5_9ROSI</name>
<dbReference type="InterPro" id="IPR050951">
    <property type="entry name" value="Retrovirus_Pol_polyprotein"/>
</dbReference>
<dbReference type="FunFam" id="3.30.70.270:FF:000020">
    <property type="entry name" value="Transposon Tf2-6 polyprotein-like Protein"/>
    <property type="match status" value="1"/>
</dbReference>
<dbReference type="PANTHER" id="PTHR37984:SF5">
    <property type="entry name" value="PROTEIN NYNRIN-LIKE"/>
    <property type="match status" value="1"/>
</dbReference>
<dbReference type="Pfam" id="PF17919">
    <property type="entry name" value="RT_RNaseH_2"/>
    <property type="match status" value="1"/>
</dbReference>
<evidence type="ECO:0000313" key="4">
    <source>
        <dbReference type="Proteomes" id="UP000325315"/>
    </source>
</evidence>
<dbReference type="Proteomes" id="UP000325315">
    <property type="component" value="Unassembled WGS sequence"/>
</dbReference>
<reference evidence="4" key="1">
    <citation type="journal article" date="2019" name="Plant Biotechnol. J.">
        <title>Genome sequencing of the Australian wild diploid species Gossypium australe highlights disease resistance and delayed gland morphogenesis.</title>
        <authorList>
            <person name="Cai Y."/>
            <person name="Cai X."/>
            <person name="Wang Q."/>
            <person name="Wang P."/>
            <person name="Zhang Y."/>
            <person name="Cai C."/>
            <person name="Xu Y."/>
            <person name="Wang K."/>
            <person name="Zhou Z."/>
            <person name="Wang C."/>
            <person name="Geng S."/>
            <person name="Li B."/>
            <person name="Dong Q."/>
            <person name="Hou Y."/>
            <person name="Wang H."/>
            <person name="Ai P."/>
            <person name="Liu Z."/>
            <person name="Yi F."/>
            <person name="Sun M."/>
            <person name="An G."/>
            <person name="Cheng J."/>
            <person name="Zhang Y."/>
            <person name="Shi Q."/>
            <person name="Xie Y."/>
            <person name="Shi X."/>
            <person name="Chang Y."/>
            <person name="Huang F."/>
            <person name="Chen Y."/>
            <person name="Hong S."/>
            <person name="Mi L."/>
            <person name="Sun Q."/>
            <person name="Zhang L."/>
            <person name="Zhou B."/>
            <person name="Peng R."/>
            <person name="Zhang X."/>
            <person name="Liu F."/>
        </authorList>
    </citation>
    <scope>NUCLEOTIDE SEQUENCE [LARGE SCALE GENOMIC DNA]</scope>
    <source>
        <strain evidence="4">cv. PA1801</strain>
    </source>
</reference>
<protein>
    <submittedName>
        <fullName evidence="3">Reverse transcriptase</fullName>
    </submittedName>
</protein>